<dbReference type="EMBL" id="VOXD01000018">
    <property type="protein sequence ID" value="TXF88875.1"/>
    <property type="molecule type" value="Genomic_DNA"/>
</dbReference>
<dbReference type="SUPFAM" id="SSF63825">
    <property type="entry name" value="YWTD domain"/>
    <property type="match status" value="1"/>
</dbReference>
<sequence length="330" mass="35978">MKFFPLTKLFMLLLACSVFGLSSCDDDDEVLGIDLTDNGTLFMSSNTSGLVGIVDTKDDPLVLETFSAAGTDSDGIIYADGPERLFQVNRSSNVLVSYEDVLDDDFDGEVEFTSSSDFTNGRGLVVADDNQIIVAEDVDDGNALVLYNFNDDTGFTKVKTVNTDFNLWGIEFYDGVLYAIVDNSDSIAVMNNFFDNADGATAVVDRYIRIDGLVRTHGIEYDDDDDLMILTDVGDGGVDNDGAIFIIRDFSDFTGDVVTSADYTKISGENTMLGNPVDIDYDNDEEIFYVAERLRNGGMMLSFAQDANGNVAPLNTISFPGISSLFLNED</sequence>
<reference evidence="2 3" key="1">
    <citation type="submission" date="2019-08" db="EMBL/GenBank/DDBJ databases">
        <title>Lewinella sp. strain SSH13 Genome sequencing and assembly.</title>
        <authorList>
            <person name="Kim I."/>
        </authorList>
    </citation>
    <scope>NUCLEOTIDE SEQUENCE [LARGE SCALE GENOMIC DNA]</scope>
    <source>
        <strain evidence="2 3">SSH13</strain>
    </source>
</reference>
<keyword evidence="3" id="KW-1185">Reference proteome</keyword>
<comment type="caution">
    <text evidence="2">The sequence shown here is derived from an EMBL/GenBank/DDBJ whole genome shotgun (WGS) entry which is preliminary data.</text>
</comment>
<proteinExistence type="predicted"/>
<feature type="signal peptide" evidence="1">
    <location>
        <begin position="1"/>
        <end position="24"/>
    </location>
</feature>
<organism evidence="2 3">
    <name type="scientific">Neolewinella aurantiaca</name>
    <dbReference type="NCBI Taxonomy" id="2602767"/>
    <lineage>
        <taxon>Bacteria</taxon>
        <taxon>Pseudomonadati</taxon>
        <taxon>Bacteroidota</taxon>
        <taxon>Saprospiria</taxon>
        <taxon>Saprospirales</taxon>
        <taxon>Lewinellaceae</taxon>
        <taxon>Neolewinella</taxon>
    </lineage>
</organism>
<evidence type="ECO:0000313" key="3">
    <source>
        <dbReference type="Proteomes" id="UP000321907"/>
    </source>
</evidence>
<dbReference type="Proteomes" id="UP000321907">
    <property type="component" value="Unassembled WGS sequence"/>
</dbReference>
<dbReference type="RefSeq" id="WP_147931083.1">
    <property type="nucleotide sequence ID" value="NZ_VOXD01000018.1"/>
</dbReference>
<name>A0A5C7FGN0_9BACT</name>
<accession>A0A5C7FGN0</accession>
<keyword evidence="1" id="KW-0732">Signal</keyword>
<dbReference type="OrthoDB" id="834772at2"/>
<dbReference type="AlphaFoldDB" id="A0A5C7FGN0"/>
<evidence type="ECO:0000256" key="1">
    <source>
        <dbReference type="SAM" id="SignalP"/>
    </source>
</evidence>
<protein>
    <submittedName>
        <fullName evidence="2">Uncharacterized protein</fullName>
    </submittedName>
</protein>
<gene>
    <name evidence="2" type="ORF">FUA23_12480</name>
</gene>
<feature type="chain" id="PRO_5022963793" evidence="1">
    <location>
        <begin position="25"/>
        <end position="330"/>
    </location>
</feature>
<dbReference type="PROSITE" id="PS51257">
    <property type="entry name" value="PROKAR_LIPOPROTEIN"/>
    <property type="match status" value="1"/>
</dbReference>
<evidence type="ECO:0000313" key="2">
    <source>
        <dbReference type="EMBL" id="TXF88875.1"/>
    </source>
</evidence>